<dbReference type="EMBL" id="CAKOGP040000380">
    <property type="protein sequence ID" value="CAJ1934769.1"/>
    <property type="molecule type" value="Genomic_DNA"/>
</dbReference>
<comment type="similarity">
    <text evidence="1">Belongs to the peptidase S1 family.</text>
</comment>
<dbReference type="AlphaFoldDB" id="A0AAD2CMF8"/>
<protein>
    <recommendedName>
        <fullName evidence="7">Peptidase S1 domain-containing protein</fullName>
    </recommendedName>
</protein>
<dbReference type="Gene3D" id="2.40.10.10">
    <property type="entry name" value="Trypsin-like serine proteases"/>
    <property type="match status" value="1"/>
</dbReference>
<evidence type="ECO:0000259" key="7">
    <source>
        <dbReference type="PROSITE" id="PS50240"/>
    </source>
</evidence>
<sequence length="742" mass="81327">MKNCCCLREIRILLSIILITGVLSSEEEQQQQQQQQPQPQPQQRDLIVGGKEANPGDFPYYVHLIKCGGSLISPKVVLTAAHCGNFSGYTATVGCHVYGKATGDAVDRKVSKQVIHPDYNSDTYNHDFNLLLLDEAVTLSDSTDIVLELNEDDLVPTDGQEVTVLGLGLLEESGDTPEKVRYVEVEKTADEFCNDAYGGDIEDSIQFCAGVDGGGKDACQGDSGGPLIVDFGKRHVQVGVVSSGTGCASPDYPGIYARVSGEMDWIRSIVCDEWEQTDATFCPTTAAAKTGRSAGGATMHHPRSHPLEWFRIQSKNHFTTTMTTMDENDDVAHCLSLEHGRVAVNGESIVMLPCDGTYQQQWTQFDNDFLIRSKMNPNKCVRVKVVDDDVATAAAAIISSSVDDNTTETSSSSIDEKSSGDTLAQLELYDCFNSESTPFEAYSDGTIRLKEDDSQCWEYYYYNNMEGRGLVGIVDCNNNDKLSNDNNKSQQWKTTLRQDDVLRTKSAVKTVLASKHNNDADSVNDEPKIPRDGTIAITTTPESKHVGATLDESITHDSIPKSGSFTHVPHEPRDQEDYNNGTNDWFGIKNVKTNTCLTLQDGGLDDLTLIVLEPCGDDDNYSLLLQLRPEQQWIWNGHDELQSMAASHKCVVPSGDATLGSAMLIYECQESNMYGQWTIPEGDSGSGSGSVSGDSAIIGPIVSNEDPSKCLSSHTMDSVVTLEHCPEDEAHIRDDRLWQTVW</sequence>
<evidence type="ECO:0000256" key="3">
    <source>
        <dbReference type="ARBA" id="ARBA00023157"/>
    </source>
</evidence>
<dbReference type="PROSITE" id="PS00135">
    <property type="entry name" value="TRYPSIN_SER"/>
    <property type="match status" value="1"/>
</dbReference>
<proteinExistence type="inferred from homology"/>
<gene>
    <name evidence="8" type="ORF">CYCCA115_LOCUS4106</name>
</gene>
<keyword evidence="6" id="KW-0732">Signal</keyword>
<dbReference type="SMART" id="SM00458">
    <property type="entry name" value="RICIN"/>
    <property type="match status" value="2"/>
</dbReference>
<feature type="domain" description="Peptidase S1" evidence="7">
    <location>
        <begin position="47"/>
        <end position="271"/>
    </location>
</feature>
<name>A0AAD2CMF8_9STRA</name>
<dbReference type="SMART" id="SM00020">
    <property type="entry name" value="Tryp_SPc"/>
    <property type="match status" value="1"/>
</dbReference>
<evidence type="ECO:0000313" key="8">
    <source>
        <dbReference type="EMBL" id="CAJ1934769.1"/>
    </source>
</evidence>
<dbReference type="GO" id="GO:0004252">
    <property type="term" value="F:serine-type endopeptidase activity"/>
    <property type="evidence" value="ECO:0007669"/>
    <property type="project" value="InterPro"/>
</dbReference>
<dbReference type="InterPro" id="IPR043504">
    <property type="entry name" value="Peptidase_S1_PA_chymotrypsin"/>
</dbReference>
<dbReference type="PROSITE" id="PS50240">
    <property type="entry name" value="TRYPSIN_DOM"/>
    <property type="match status" value="1"/>
</dbReference>
<dbReference type="GO" id="GO:0006508">
    <property type="term" value="P:proteolysis"/>
    <property type="evidence" value="ECO:0007669"/>
    <property type="project" value="UniProtKB-KW"/>
</dbReference>
<comment type="caution">
    <text evidence="8">The sequence shown here is derived from an EMBL/GenBank/DDBJ whole genome shotgun (WGS) entry which is preliminary data.</text>
</comment>
<evidence type="ECO:0000256" key="2">
    <source>
        <dbReference type="ARBA" id="ARBA00023026"/>
    </source>
</evidence>
<dbReference type="PRINTS" id="PR00722">
    <property type="entry name" value="CHYMOTRYPSIN"/>
</dbReference>
<dbReference type="PROSITE" id="PS50231">
    <property type="entry name" value="RICIN_B_LECTIN"/>
    <property type="match status" value="2"/>
</dbReference>
<dbReference type="InterPro" id="IPR035992">
    <property type="entry name" value="Ricin_B-like_lectins"/>
</dbReference>
<dbReference type="InterPro" id="IPR009003">
    <property type="entry name" value="Peptidase_S1_PA"/>
</dbReference>
<dbReference type="InterPro" id="IPR018114">
    <property type="entry name" value="TRYPSIN_HIS"/>
</dbReference>
<dbReference type="InterPro" id="IPR001314">
    <property type="entry name" value="Peptidase_S1A"/>
</dbReference>
<keyword evidence="9" id="KW-1185">Reference proteome</keyword>
<dbReference type="Proteomes" id="UP001295423">
    <property type="component" value="Unassembled WGS sequence"/>
</dbReference>
<dbReference type="Pfam" id="PF00089">
    <property type="entry name" value="Trypsin"/>
    <property type="match status" value="1"/>
</dbReference>
<feature type="signal peptide" evidence="6">
    <location>
        <begin position="1"/>
        <end position="24"/>
    </location>
</feature>
<feature type="region of interest" description="Disordered" evidence="5">
    <location>
        <begin position="555"/>
        <end position="579"/>
    </location>
</feature>
<evidence type="ECO:0000256" key="5">
    <source>
        <dbReference type="SAM" id="MobiDB-lite"/>
    </source>
</evidence>
<dbReference type="Gene3D" id="2.80.10.50">
    <property type="match status" value="2"/>
</dbReference>
<dbReference type="PROSITE" id="PS00134">
    <property type="entry name" value="TRYPSIN_HIS"/>
    <property type="match status" value="1"/>
</dbReference>
<accession>A0AAD2CMF8</accession>
<evidence type="ECO:0000256" key="6">
    <source>
        <dbReference type="SAM" id="SignalP"/>
    </source>
</evidence>
<dbReference type="InterPro" id="IPR050430">
    <property type="entry name" value="Peptidase_S1"/>
</dbReference>
<dbReference type="PANTHER" id="PTHR24276">
    <property type="entry name" value="POLYSERASE-RELATED"/>
    <property type="match status" value="1"/>
</dbReference>
<evidence type="ECO:0000256" key="1">
    <source>
        <dbReference type="ARBA" id="ARBA00007664"/>
    </source>
</evidence>
<keyword evidence="4" id="KW-0645">Protease</keyword>
<keyword evidence="4" id="KW-0378">Hydrolase</keyword>
<dbReference type="InterPro" id="IPR001254">
    <property type="entry name" value="Trypsin_dom"/>
</dbReference>
<reference evidence="8" key="1">
    <citation type="submission" date="2023-08" db="EMBL/GenBank/DDBJ databases">
        <authorList>
            <person name="Audoor S."/>
            <person name="Bilcke G."/>
        </authorList>
    </citation>
    <scope>NUCLEOTIDE SEQUENCE</scope>
</reference>
<feature type="chain" id="PRO_5042138261" description="Peptidase S1 domain-containing protein" evidence="6">
    <location>
        <begin position="25"/>
        <end position="742"/>
    </location>
</feature>
<dbReference type="SUPFAM" id="SSF50370">
    <property type="entry name" value="Ricin B-like lectins"/>
    <property type="match status" value="3"/>
</dbReference>
<keyword evidence="4" id="KW-0720">Serine protease</keyword>
<dbReference type="FunFam" id="2.40.10.10:FF:000002">
    <property type="entry name" value="Transmembrane protease serine"/>
    <property type="match status" value="1"/>
</dbReference>
<organism evidence="8 9">
    <name type="scientific">Cylindrotheca closterium</name>
    <dbReference type="NCBI Taxonomy" id="2856"/>
    <lineage>
        <taxon>Eukaryota</taxon>
        <taxon>Sar</taxon>
        <taxon>Stramenopiles</taxon>
        <taxon>Ochrophyta</taxon>
        <taxon>Bacillariophyta</taxon>
        <taxon>Bacillariophyceae</taxon>
        <taxon>Bacillariophycidae</taxon>
        <taxon>Bacillariales</taxon>
        <taxon>Bacillariaceae</taxon>
        <taxon>Cylindrotheca</taxon>
    </lineage>
</organism>
<dbReference type="SUPFAM" id="SSF50494">
    <property type="entry name" value="Trypsin-like serine proteases"/>
    <property type="match status" value="1"/>
</dbReference>
<evidence type="ECO:0000313" key="9">
    <source>
        <dbReference type="Proteomes" id="UP001295423"/>
    </source>
</evidence>
<dbReference type="InterPro" id="IPR033116">
    <property type="entry name" value="TRYPSIN_SER"/>
</dbReference>
<keyword evidence="3" id="KW-1015">Disulfide bond</keyword>
<keyword evidence="2" id="KW-0843">Virulence</keyword>
<dbReference type="PANTHER" id="PTHR24276:SF91">
    <property type="entry name" value="AT26814P-RELATED"/>
    <property type="match status" value="1"/>
</dbReference>
<dbReference type="InterPro" id="IPR000772">
    <property type="entry name" value="Ricin_B_lectin"/>
</dbReference>
<evidence type="ECO:0000256" key="4">
    <source>
        <dbReference type="RuleBase" id="RU363034"/>
    </source>
</evidence>
<dbReference type="CDD" id="cd00190">
    <property type="entry name" value="Tryp_SPc"/>
    <property type="match status" value="1"/>
</dbReference>